<comment type="pathway">
    <text evidence="4 17">Amino-acid biosynthesis; L-threonine biosynthesis; L-threonine from L-aspartate: step 1/5.</text>
</comment>
<comment type="caution">
    <text evidence="20">The sequence shown here is derived from an EMBL/GenBank/DDBJ whole genome shotgun (WGS) entry which is preliminary data.</text>
</comment>
<evidence type="ECO:0000256" key="14">
    <source>
        <dbReference type="ARBA" id="ARBA00023154"/>
    </source>
</evidence>
<dbReference type="NCBIfam" id="TIGR00657">
    <property type="entry name" value="asp_kinases"/>
    <property type="match status" value="1"/>
</dbReference>
<keyword evidence="14" id="KW-0457">Lysine biosynthesis</keyword>
<evidence type="ECO:0000256" key="17">
    <source>
        <dbReference type="RuleBase" id="RU004249"/>
    </source>
</evidence>
<dbReference type="PIRSF" id="PIRSF000726">
    <property type="entry name" value="Asp_kin"/>
    <property type="match status" value="1"/>
</dbReference>
<dbReference type="InterPro" id="IPR018042">
    <property type="entry name" value="Aspartate_kinase_CS"/>
</dbReference>
<evidence type="ECO:0000256" key="10">
    <source>
        <dbReference type="ARBA" id="ARBA00022741"/>
    </source>
</evidence>
<evidence type="ECO:0000256" key="13">
    <source>
        <dbReference type="ARBA" id="ARBA00022915"/>
    </source>
</evidence>
<dbReference type="Gene3D" id="3.40.1160.10">
    <property type="entry name" value="Acetylglutamate kinase-like"/>
    <property type="match status" value="1"/>
</dbReference>
<sequence>MAAQRLFVWKFGGTSLAGTDRLRAVAERLVAAHRAGHQLVVVLSAMGGSTDELNAMAYSVSGRPQLRELDALLSVGENISCALAAMAVQDAGARAVSLTGPQAGILTDGAHGNARLREVRPERIRQELATGAIVLVTGYQGISPAGDVTTLGRGGSDASAVAIAAGLGLHECEIFTDVPAVFTADPRVVPGARPLAAISRDEMLQLAAAGASVLQPRAVELAAAHDVDVHVRSSFTNEPGTWLQEGAVFESFEITGIAHRDREALYTVTGASPATIMAALAERGAPAGAIVRNGSEIHLTAPGVEEPEVLEAVSATGAQIVLLDELGSVSLVGTGIGRRPDTMARALQALEAEDIEPLLVTSTPSRVTFHVMRRAVDRAVRRLHTTFGLHQAAAVALALDRAARSVS</sequence>
<feature type="domain" description="Aspartokinase ACT" evidence="19">
    <location>
        <begin position="329"/>
        <end position="387"/>
    </location>
</feature>
<dbReference type="InterPro" id="IPR005260">
    <property type="entry name" value="Asp_kin_monofn"/>
</dbReference>
<name>A0ABP4ABC5_9PSEU</name>
<dbReference type="NCBIfam" id="NF005154">
    <property type="entry name" value="PRK06635.1-2"/>
    <property type="match status" value="1"/>
</dbReference>
<evidence type="ECO:0000256" key="15">
    <source>
        <dbReference type="ARBA" id="ARBA00047872"/>
    </source>
</evidence>
<evidence type="ECO:0000256" key="11">
    <source>
        <dbReference type="ARBA" id="ARBA00022777"/>
    </source>
</evidence>
<feature type="domain" description="Aspartate/glutamate/uridylate kinase" evidence="18">
    <location>
        <begin position="6"/>
        <end position="233"/>
    </location>
</feature>
<dbReference type="Pfam" id="PF22468">
    <property type="entry name" value="ACT_9"/>
    <property type="match status" value="1"/>
</dbReference>
<evidence type="ECO:0000256" key="12">
    <source>
        <dbReference type="ARBA" id="ARBA00022840"/>
    </source>
</evidence>
<evidence type="ECO:0000256" key="2">
    <source>
        <dbReference type="ARBA" id="ARBA00004766"/>
    </source>
</evidence>
<protein>
    <recommendedName>
        <fullName evidence="7 16">Aspartokinase</fullName>
        <ecNumber evidence="6 16">2.7.2.4</ecNumber>
    </recommendedName>
</protein>
<dbReference type="CDD" id="cd04261">
    <property type="entry name" value="AAK_AKii-LysC-BS"/>
    <property type="match status" value="1"/>
</dbReference>
<organism evidence="20 21">
    <name type="scientific">Pseudonocardia zijingensis</name>
    <dbReference type="NCBI Taxonomy" id="153376"/>
    <lineage>
        <taxon>Bacteria</taxon>
        <taxon>Bacillati</taxon>
        <taxon>Actinomycetota</taxon>
        <taxon>Actinomycetes</taxon>
        <taxon>Pseudonocardiales</taxon>
        <taxon>Pseudonocardiaceae</taxon>
        <taxon>Pseudonocardia</taxon>
    </lineage>
</organism>
<dbReference type="Pfam" id="PF00696">
    <property type="entry name" value="AA_kinase"/>
    <property type="match status" value="1"/>
</dbReference>
<keyword evidence="8 17" id="KW-0028">Amino-acid biosynthesis</keyword>
<dbReference type="InterPro" id="IPR045865">
    <property type="entry name" value="ACT-like_dom_sf"/>
</dbReference>
<dbReference type="RefSeq" id="WP_343941155.1">
    <property type="nucleotide sequence ID" value="NZ_BAAAHP010000058.1"/>
</dbReference>
<comment type="pathway">
    <text evidence="2 17">Amino-acid biosynthesis; L-lysine biosynthesis via DAP pathway; (S)-tetrahydrodipicolinate from L-aspartate: step 1/4.</text>
</comment>
<dbReference type="InterPro" id="IPR001341">
    <property type="entry name" value="Asp_kinase"/>
</dbReference>
<keyword evidence="13" id="KW-0220">Diaminopimelate biosynthesis</keyword>
<comment type="function">
    <text evidence="1">Catalyzes the phosphorylation of the beta-carboxyl group of aspartic acid with ATP to yield 4-phospho-L-aspartate, which is involved in the branched biosynthetic pathway leading to the biosynthesis of amino acids lysine, threonine, isoleucine and methionine.</text>
</comment>
<dbReference type="GO" id="GO:0016301">
    <property type="term" value="F:kinase activity"/>
    <property type="evidence" value="ECO:0007669"/>
    <property type="project" value="UniProtKB-KW"/>
</dbReference>
<evidence type="ECO:0000256" key="1">
    <source>
        <dbReference type="ARBA" id="ARBA00002843"/>
    </source>
</evidence>
<dbReference type="InterPro" id="IPR054352">
    <property type="entry name" value="ACT_Aspartokinase"/>
</dbReference>
<evidence type="ECO:0000256" key="16">
    <source>
        <dbReference type="RuleBase" id="RU003448"/>
    </source>
</evidence>
<evidence type="ECO:0000256" key="4">
    <source>
        <dbReference type="ARBA" id="ARBA00005139"/>
    </source>
</evidence>
<evidence type="ECO:0000256" key="8">
    <source>
        <dbReference type="ARBA" id="ARBA00022605"/>
    </source>
</evidence>
<comment type="pathway">
    <text evidence="3 17">Amino-acid biosynthesis; L-methionine biosynthesis via de novo pathway; L-homoserine from L-aspartate: step 1/3.</text>
</comment>
<keyword evidence="12" id="KW-0067">ATP-binding</keyword>
<dbReference type="Gene3D" id="3.30.2130.10">
    <property type="entry name" value="VC0802-like"/>
    <property type="match status" value="1"/>
</dbReference>
<comment type="catalytic activity">
    <reaction evidence="15 16">
        <text>L-aspartate + ATP = 4-phospho-L-aspartate + ADP</text>
        <dbReference type="Rhea" id="RHEA:23776"/>
        <dbReference type="ChEBI" id="CHEBI:29991"/>
        <dbReference type="ChEBI" id="CHEBI:30616"/>
        <dbReference type="ChEBI" id="CHEBI:57535"/>
        <dbReference type="ChEBI" id="CHEBI:456216"/>
        <dbReference type="EC" id="2.7.2.4"/>
    </reaction>
</comment>
<dbReference type="PANTHER" id="PTHR21499">
    <property type="entry name" value="ASPARTATE KINASE"/>
    <property type="match status" value="1"/>
</dbReference>
<dbReference type="PANTHER" id="PTHR21499:SF3">
    <property type="entry name" value="ASPARTOKINASE"/>
    <property type="match status" value="1"/>
</dbReference>
<gene>
    <name evidence="20" type="ORF">GCM10009559_21440</name>
</gene>
<dbReference type="InterPro" id="IPR036393">
    <property type="entry name" value="AceGlu_kinase-like_sf"/>
</dbReference>
<evidence type="ECO:0000256" key="7">
    <source>
        <dbReference type="ARBA" id="ARBA00016273"/>
    </source>
</evidence>
<dbReference type="SUPFAM" id="SSF55021">
    <property type="entry name" value="ACT-like"/>
    <property type="match status" value="1"/>
</dbReference>
<dbReference type="InterPro" id="IPR001048">
    <property type="entry name" value="Asp/Glu/Uridylate_kinase"/>
</dbReference>
<evidence type="ECO:0000256" key="5">
    <source>
        <dbReference type="ARBA" id="ARBA00010122"/>
    </source>
</evidence>
<comment type="similarity">
    <text evidence="5 16">Belongs to the aspartokinase family.</text>
</comment>
<evidence type="ECO:0000256" key="6">
    <source>
        <dbReference type="ARBA" id="ARBA00013059"/>
    </source>
</evidence>
<dbReference type="SUPFAM" id="SSF53633">
    <property type="entry name" value="Carbamate kinase-like"/>
    <property type="match status" value="1"/>
</dbReference>
<evidence type="ECO:0000259" key="19">
    <source>
        <dbReference type="Pfam" id="PF22468"/>
    </source>
</evidence>
<keyword evidence="9 16" id="KW-0808">Transferase</keyword>
<reference evidence="21" key="1">
    <citation type="journal article" date="2019" name="Int. J. Syst. Evol. Microbiol.">
        <title>The Global Catalogue of Microorganisms (GCM) 10K type strain sequencing project: providing services to taxonomists for standard genome sequencing and annotation.</title>
        <authorList>
            <consortium name="The Broad Institute Genomics Platform"/>
            <consortium name="The Broad Institute Genome Sequencing Center for Infectious Disease"/>
            <person name="Wu L."/>
            <person name="Ma J."/>
        </authorList>
    </citation>
    <scope>NUCLEOTIDE SEQUENCE [LARGE SCALE GENOMIC DNA]</scope>
    <source>
        <strain evidence="21">JCM 11117</strain>
    </source>
</reference>
<dbReference type="Proteomes" id="UP001499967">
    <property type="component" value="Unassembled WGS sequence"/>
</dbReference>
<evidence type="ECO:0000259" key="18">
    <source>
        <dbReference type="Pfam" id="PF00696"/>
    </source>
</evidence>
<proteinExistence type="inferred from homology"/>
<dbReference type="NCBIfam" id="NF005155">
    <property type="entry name" value="PRK06635.1-4"/>
    <property type="match status" value="1"/>
</dbReference>
<accession>A0ABP4ABC5</accession>
<keyword evidence="21" id="KW-1185">Reference proteome</keyword>
<keyword evidence="11 16" id="KW-0418">Kinase</keyword>
<evidence type="ECO:0000313" key="20">
    <source>
        <dbReference type="EMBL" id="GAA0932458.1"/>
    </source>
</evidence>
<dbReference type="InterPro" id="IPR041740">
    <property type="entry name" value="AKii-LysC-BS"/>
</dbReference>
<dbReference type="EC" id="2.7.2.4" evidence="6 16"/>
<evidence type="ECO:0000313" key="21">
    <source>
        <dbReference type="Proteomes" id="UP001499967"/>
    </source>
</evidence>
<keyword evidence="10" id="KW-0547">Nucleotide-binding</keyword>
<evidence type="ECO:0000256" key="3">
    <source>
        <dbReference type="ARBA" id="ARBA00004986"/>
    </source>
</evidence>
<dbReference type="PROSITE" id="PS00324">
    <property type="entry name" value="ASPARTOKINASE"/>
    <property type="match status" value="1"/>
</dbReference>
<dbReference type="EMBL" id="BAAAHP010000058">
    <property type="protein sequence ID" value="GAA0932458.1"/>
    <property type="molecule type" value="Genomic_DNA"/>
</dbReference>
<evidence type="ECO:0000256" key="9">
    <source>
        <dbReference type="ARBA" id="ARBA00022679"/>
    </source>
</evidence>